<dbReference type="PROSITE" id="PS50109">
    <property type="entry name" value="HIS_KIN"/>
    <property type="match status" value="1"/>
</dbReference>
<keyword evidence="16" id="KW-1185">Reference proteome</keyword>
<evidence type="ECO:0000256" key="6">
    <source>
        <dbReference type="ARBA" id="ARBA00022692"/>
    </source>
</evidence>
<dbReference type="Proteomes" id="UP000276232">
    <property type="component" value="Unassembled WGS sequence"/>
</dbReference>
<dbReference type="SUPFAM" id="SSF158472">
    <property type="entry name" value="HAMP domain-like"/>
    <property type="match status" value="1"/>
</dbReference>
<dbReference type="CDD" id="cd00082">
    <property type="entry name" value="HisKA"/>
    <property type="match status" value="1"/>
</dbReference>
<keyword evidence="10 12" id="KW-0472">Membrane</keyword>
<dbReference type="InterPro" id="IPR036890">
    <property type="entry name" value="HATPase_C_sf"/>
</dbReference>
<dbReference type="InterPro" id="IPR005467">
    <property type="entry name" value="His_kinase_dom"/>
</dbReference>
<dbReference type="EMBL" id="RJKN01000005">
    <property type="protein sequence ID" value="ROP42877.1"/>
    <property type="molecule type" value="Genomic_DNA"/>
</dbReference>
<dbReference type="InterPro" id="IPR036097">
    <property type="entry name" value="HisK_dim/P_sf"/>
</dbReference>
<feature type="compositionally biased region" description="Acidic residues" evidence="11">
    <location>
        <begin position="519"/>
        <end position="542"/>
    </location>
</feature>
<dbReference type="PROSITE" id="PS50885">
    <property type="entry name" value="HAMP"/>
    <property type="match status" value="1"/>
</dbReference>
<comment type="caution">
    <text evidence="15">The sequence shown here is derived from an EMBL/GenBank/DDBJ whole genome shotgun (WGS) entry which is preliminary data.</text>
</comment>
<evidence type="ECO:0000259" key="13">
    <source>
        <dbReference type="PROSITE" id="PS50109"/>
    </source>
</evidence>
<dbReference type="InterPro" id="IPR050428">
    <property type="entry name" value="TCS_sensor_his_kinase"/>
</dbReference>
<sequence length="566" mass="60268">MSPGRYEQLTERLPAGVRERLPARSPKSLPPDGRRWPAARWWDLFPLRTKLVVLLAGLLLLALLVTGVATTTLLRGVLVDDVDSRLTSQSTSQAVVDELNILFETNGAQQPSIPTDYVVLVGNQAGEPLFRLASREADLPDLTDVDYETARERVQQPFDATGEDGTPWRVISIPTTVRGTTAVTSIAFPLTQVDEAVQEARSLFWLTAFVVLLAAAVTGRVAVRRSLRPLREVEAVADAYGRGETSRRVPDAWPGTEVGRLGQTLNTLLDRIETSLAAREASEARMRRFVADASHELRTPLAAIRGFAELHRQGAVREPEDVTAAFARVEAESARLGGLVEDLLALTRLDEQRPLRRDPVDLLVIAADAVHDLTALAPTRTVRLAGLDGARGPSPAPVVGDDARLRQVLTNLVGNAVRHTPDGTPLEIGVGVREHDGGRWATWQVVDHGAGIPAEDAERVFERFYRADTSRARGSGGGSGLGLAIVAALVRAHGGAARVVPTPGGGTTVEVAVPAADPEPELLDVGPVDEVDGEVVDGEVVDPDGGRGDDAAGGAPGVAGPTPERS</sequence>
<dbReference type="PANTHER" id="PTHR45436">
    <property type="entry name" value="SENSOR HISTIDINE KINASE YKOH"/>
    <property type="match status" value="1"/>
</dbReference>
<evidence type="ECO:0000256" key="7">
    <source>
        <dbReference type="ARBA" id="ARBA00022777"/>
    </source>
</evidence>
<dbReference type="RefSeq" id="WP_199720162.1">
    <property type="nucleotide sequence ID" value="NZ_RJKN01000005.1"/>
</dbReference>
<comment type="catalytic activity">
    <reaction evidence="1">
        <text>ATP + protein L-histidine = ADP + protein N-phospho-L-histidine.</text>
        <dbReference type="EC" id="2.7.13.3"/>
    </reaction>
</comment>
<feature type="domain" description="Histidine kinase" evidence="13">
    <location>
        <begin position="292"/>
        <end position="517"/>
    </location>
</feature>
<reference evidence="15 16" key="1">
    <citation type="journal article" date="2015" name="Stand. Genomic Sci.">
        <title>Genomic Encyclopedia of Bacterial and Archaeal Type Strains, Phase III: the genomes of soil and plant-associated and newly described type strains.</title>
        <authorList>
            <person name="Whitman W.B."/>
            <person name="Woyke T."/>
            <person name="Klenk H.P."/>
            <person name="Zhou Y."/>
            <person name="Lilburn T.G."/>
            <person name="Beck B.J."/>
            <person name="De Vos P."/>
            <person name="Vandamme P."/>
            <person name="Eisen J.A."/>
            <person name="Garrity G."/>
            <person name="Hugenholtz P."/>
            <person name="Kyrpides N.C."/>
        </authorList>
    </citation>
    <scope>NUCLEOTIDE SEQUENCE [LARGE SCALE GENOMIC DNA]</scope>
    <source>
        <strain evidence="15 16">CECT 7306</strain>
    </source>
</reference>
<dbReference type="Gene3D" id="3.30.565.10">
    <property type="entry name" value="Histidine kinase-like ATPase, C-terminal domain"/>
    <property type="match status" value="1"/>
</dbReference>
<evidence type="ECO:0000256" key="11">
    <source>
        <dbReference type="SAM" id="MobiDB-lite"/>
    </source>
</evidence>
<evidence type="ECO:0000313" key="16">
    <source>
        <dbReference type="Proteomes" id="UP000276232"/>
    </source>
</evidence>
<evidence type="ECO:0000259" key="14">
    <source>
        <dbReference type="PROSITE" id="PS50885"/>
    </source>
</evidence>
<evidence type="ECO:0000256" key="5">
    <source>
        <dbReference type="ARBA" id="ARBA00022679"/>
    </source>
</evidence>
<keyword evidence="9" id="KW-0902">Two-component regulatory system</keyword>
<keyword evidence="7 15" id="KW-0418">Kinase</keyword>
<keyword evidence="6 12" id="KW-0812">Transmembrane</keyword>
<comment type="subcellular location">
    <subcellularLocation>
        <location evidence="2">Cell membrane</location>
    </subcellularLocation>
</comment>
<protein>
    <recommendedName>
        <fullName evidence="3">histidine kinase</fullName>
        <ecNumber evidence="3">2.7.13.3</ecNumber>
    </recommendedName>
</protein>
<evidence type="ECO:0000256" key="4">
    <source>
        <dbReference type="ARBA" id="ARBA00022553"/>
    </source>
</evidence>
<dbReference type="SMART" id="SM00387">
    <property type="entry name" value="HATPase_c"/>
    <property type="match status" value="1"/>
</dbReference>
<evidence type="ECO:0000256" key="10">
    <source>
        <dbReference type="ARBA" id="ARBA00023136"/>
    </source>
</evidence>
<dbReference type="FunCoup" id="A0A3N1HK14">
    <property type="interactions" value="15"/>
</dbReference>
<dbReference type="SUPFAM" id="SSF47384">
    <property type="entry name" value="Homodimeric domain of signal transducing histidine kinase"/>
    <property type="match status" value="1"/>
</dbReference>
<evidence type="ECO:0000313" key="15">
    <source>
        <dbReference type="EMBL" id="ROP42877.1"/>
    </source>
</evidence>
<dbReference type="GO" id="GO:0000155">
    <property type="term" value="F:phosphorelay sensor kinase activity"/>
    <property type="evidence" value="ECO:0007669"/>
    <property type="project" value="InterPro"/>
</dbReference>
<dbReference type="InterPro" id="IPR003594">
    <property type="entry name" value="HATPase_dom"/>
</dbReference>
<evidence type="ECO:0000256" key="8">
    <source>
        <dbReference type="ARBA" id="ARBA00022989"/>
    </source>
</evidence>
<proteinExistence type="predicted"/>
<evidence type="ECO:0000256" key="12">
    <source>
        <dbReference type="SAM" id="Phobius"/>
    </source>
</evidence>
<dbReference type="Pfam" id="PF00512">
    <property type="entry name" value="HisKA"/>
    <property type="match status" value="1"/>
</dbReference>
<dbReference type="SMART" id="SM00388">
    <property type="entry name" value="HisKA"/>
    <property type="match status" value="1"/>
</dbReference>
<keyword evidence="5" id="KW-0808">Transferase</keyword>
<dbReference type="EC" id="2.7.13.3" evidence="3"/>
<keyword evidence="4" id="KW-0597">Phosphoprotein</keyword>
<accession>A0A3N1HK14</accession>
<evidence type="ECO:0000256" key="1">
    <source>
        <dbReference type="ARBA" id="ARBA00000085"/>
    </source>
</evidence>
<feature type="transmembrane region" description="Helical" evidence="12">
    <location>
        <begin position="51"/>
        <end position="74"/>
    </location>
</feature>
<dbReference type="Pfam" id="PF02518">
    <property type="entry name" value="HATPase_c"/>
    <property type="match status" value="1"/>
</dbReference>
<dbReference type="InterPro" id="IPR004358">
    <property type="entry name" value="Sig_transdc_His_kin-like_C"/>
</dbReference>
<keyword evidence="8 12" id="KW-1133">Transmembrane helix</keyword>
<dbReference type="PANTHER" id="PTHR45436:SF5">
    <property type="entry name" value="SENSOR HISTIDINE KINASE TRCS"/>
    <property type="match status" value="1"/>
</dbReference>
<dbReference type="GO" id="GO:0005886">
    <property type="term" value="C:plasma membrane"/>
    <property type="evidence" value="ECO:0007669"/>
    <property type="project" value="UniProtKB-SubCell"/>
</dbReference>
<gene>
    <name evidence="15" type="ORF">EDC03_2165</name>
</gene>
<dbReference type="InterPro" id="IPR003661">
    <property type="entry name" value="HisK_dim/P_dom"/>
</dbReference>
<evidence type="ECO:0000256" key="2">
    <source>
        <dbReference type="ARBA" id="ARBA00004236"/>
    </source>
</evidence>
<dbReference type="InParanoid" id="A0A3N1HK14"/>
<dbReference type="CDD" id="cd00075">
    <property type="entry name" value="HATPase"/>
    <property type="match status" value="1"/>
</dbReference>
<dbReference type="CDD" id="cd06225">
    <property type="entry name" value="HAMP"/>
    <property type="match status" value="1"/>
</dbReference>
<dbReference type="FunFam" id="1.10.287.130:FF:000001">
    <property type="entry name" value="Two-component sensor histidine kinase"/>
    <property type="match status" value="1"/>
</dbReference>
<dbReference type="Gene3D" id="6.10.340.10">
    <property type="match status" value="1"/>
</dbReference>
<dbReference type="PRINTS" id="PR00344">
    <property type="entry name" value="BCTRLSENSOR"/>
</dbReference>
<dbReference type="AlphaFoldDB" id="A0A3N1HK14"/>
<feature type="region of interest" description="Disordered" evidence="11">
    <location>
        <begin position="519"/>
        <end position="566"/>
    </location>
</feature>
<dbReference type="Pfam" id="PF00672">
    <property type="entry name" value="HAMP"/>
    <property type="match status" value="1"/>
</dbReference>
<dbReference type="SUPFAM" id="SSF55874">
    <property type="entry name" value="ATPase domain of HSP90 chaperone/DNA topoisomerase II/histidine kinase"/>
    <property type="match status" value="1"/>
</dbReference>
<name>A0A3N1HK14_9ACTN</name>
<organism evidence="15 16">
    <name type="scientific">Pseudokineococcus lusitanus</name>
    <dbReference type="NCBI Taxonomy" id="763993"/>
    <lineage>
        <taxon>Bacteria</taxon>
        <taxon>Bacillati</taxon>
        <taxon>Actinomycetota</taxon>
        <taxon>Actinomycetes</taxon>
        <taxon>Kineosporiales</taxon>
        <taxon>Kineosporiaceae</taxon>
        <taxon>Pseudokineococcus</taxon>
    </lineage>
</organism>
<evidence type="ECO:0000256" key="9">
    <source>
        <dbReference type="ARBA" id="ARBA00023012"/>
    </source>
</evidence>
<dbReference type="Gene3D" id="1.10.287.130">
    <property type="match status" value="1"/>
</dbReference>
<dbReference type="SMART" id="SM00304">
    <property type="entry name" value="HAMP"/>
    <property type="match status" value="1"/>
</dbReference>
<dbReference type="InterPro" id="IPR003660">
    <property type="entry name" value="HAMP_dom"/>
</dbReference>
<feature type="domain" description="HAMP" evidence="14">
    <location>
        <begin position="224"/>
        <end position="277"/>
    </location>
</feature>
<evidence type="ECO:0000256" key="3">
    <source>
        <dbReference type="ARBA" id="ARBA00012438"/>
    </source>
</evidence>